<dbReference type="EMBL" id="CP002629">
    <property type="protein sequence ID" value="AEB08708.1"/>
    <property type="molecule type" value="Genomic_DNA"/>
</dbReference>
<dbReference type="OrthoDB" id="9786548at2"/>
<dbReference type="PROSITE" id="PS50110">
    <property type="entry name" value="RESPONSE_REGULATORY"/>
    <property type="match status" value="1"/>
</dbReference>
<evidence type="ECO:0000256" key="5">
    <source>
        <dbReference type="ARBA" id="ARBA00023163"/>
    </source>
</evidence>
<keyword evidence="4" id="KW-0238">DNA-binding</keyword>
<dbReference type="CDD" id="cd17574">
    <property type="entry name" value="REC_OmpR"/>
    <property type="match status" value="1"/>
</dbReference>
<dbReference type="AlphaFoldDB" id="F2NGT7"/>
<dbReference type="InterPro" id="IPR050595">
    <property type="entry name" value="Bact_response_regulator"/>
</dbReference>
<evidence type="ECO:0000313" key="8">
    <source>
        <dbReference type="EMBL" id="AEB08708.1"/>
    </source>
</evidence>
<dbReference type="STRING" id="880072.Desac_0830"/>
<dbReference type="FunFam" id="3.40.50.2300:FF:000001">
    <property type="entry name" value="DNA-binding response regulator PhoB"/>
    <property type="match status" value="1"/>
</dbReference>
<dbReference type="HOGENOM" id="CLU_000445_69_17_7"/>
<organism evidence="8 9">
    <name type="scientific">Desulfobacca acetoxidans (strain ATCC 700848 / DSM 11109 / ASRB2)</name>
    <dbReference type="NCBI Taxonomy" id="880072"/>
    <lineage>
        <taxon>Bacteria</taxon>
        <taxon>Pseudomonadati</taxon>
        <taxon>Thermodesulfobacteriota</taxon>
        <taxon>Desulfobaccia</taxon>
        <taxon>Desulfobaccales</taxon>
        <taxon>Desulfobaccaceae</taxon>
        <taxon>Desulfobacca</taxon>
    </lineage>
</organism>
<proteinExistence type="predicted"/>
<dbReference type="eggNOG" id="COG0745">
    <property type="taxonomic scope" value="Bacteria"/>
</dbReference>
<dbReference type="GO" id="GO:0003677">
    <property type="term" value="F:DNA binding"/>
    <property type="evidence" value="ECO:0007669"/>
    <property type="project" value="UniProtKB-KW"/>
</dbReference>
<dbReference type="SMART" id="SM00448">
    <property type="entry name" value="REC"/>
    <property type="match status" value="1"/>
</dbReference>
<keyword evidence="5" id="KW-0804">Transcription</keyword>
<dbReference type="InterPro" id="IPR001789">
    <property type="entry name" value="Sig_transdc_resp-reg_receiver"/>
</dbReference>
<evidence type="ECO:0000256" key="4">
    <source>
        <dbReference type="ARBA" id="ARBA00023125"/>
    </source>
</evidence>
<dbReference type="KEGG" id="dao:Desac_0830"/>
<evidence type="ECO:0000256" key="6">
    <source>
        <dbReference type="PROSITE-ProRule" id="PRU00169"/>
    </source>
</evidence>
<gene>
    <name evidence="8" type="ordered locus">Desac_0830</name>
</gene>
<evidence type="ECO:0000256" key="1">
    <source>
        <dbReference type="ARBA" id="ARBA00022553"/>
    </source>
</evidence>
<keyword evidence="1 6" id="KW-0597">Phosphoprotein</keyword>
<dbReference type="SUPFAM" id="SSF52172">
    <property type="entry name" value="CheY-like"/>
    <property type="match status" value="1"/>
</dbReference>
<dbReference type="Proteomes" id="UP000000483">
    <property type="component" value="Chromosome"/>
</dbReference>
<dbReference type="Pfam" id="PF00072">
    <property type="entry name" value="Response_reg"/>
    <property type="match status" value="1"/>
</dbReference>
<keyword evidence="9" id="KW-1185">Reference proteome</keyword>
<accession>F2NGT7</accession>
<evidence type="ECO:0000313" key="9">
    <source>
        <dbReference type="Proteomes" id="UP000000483"/>
    </source>
</evidence>
<name>F2NGT7_DESAR</name>
<dbReference type="PANTHER" id="PTHR44591">
    <property type="entry name" value="STRESS RESPONSE REGULATOR PROTEIN 1"/>
    <property type="match status" value="1"/>
</dbReference>
<dbReference type="InterPro" id="IPR011006">
    <property type="entry name" value="CheY-like_superfamily"/>
</dbReference>
<keyword evidence="3" id="KW-0805">Transcription regulation</keyword>
<dbReference type="GO" id="GO:0000160">
    <property type="term" value="P:phosphorelay signal transduction system"/>
    <property type="evidence" value="ECO:0007669"/>
    <property type="project" value="UniProtKB-KW"/>
</dbReference>
<evidence type="ECO:0000259" key="7">
    <source>
        <dbReference type="PROSITE" id="PS50110"/>
    </source>
</evidence>
<reference evidence="9" key="2">
    <citation type="submission" date="2011-03" db="EMBL/GenBank/DDBJ databases">
        <title>The complete genome of Desulfobacca acetoxidans DSM 11109.</title>
        <authorList>
            <consortium name="US DOE Joint Genome Institute (JGI-PGF)"/>
            <person name="Lucas S."/>
            <person name="Copeland A."/>
            <person name="Lapidus A."/>
            <person name="Bruce D."/>
            <person name="Goodwin L."/>
            <person name="Pitluck S."/>
            <person name="Peters L."/>
            <person name="Kyrpides N."/>
            <person name="Mavromatis K."/>
            <person name="Ivanova N."/>
            <person name="Ovchinnikova G."/>
            <person name="Teshima H."/>
            <person name="Detter J.C."/>
            <person name="Han C."/>
            <person name="Land M."/>
            <person name="Hauser L."/>
            <person name="Markowitz V."/>
            <person name="Cheng J.-F."/>
            <person name="Hugenholtz P."/>
            <person name="Woyke T."/>
            <person name="Wu D."/>
            <person name="Spring S."/>
            <person name="Schueler E."/>
            <person name="Brambilla E."/>
            <person name="Klenk H.-P."/>
            <person name="Eisen J.A."/>
        </authorList>
    </citation>
    <scope>NUCLEOTIDE SEQUENCE [LARGE SCALE GENOMIC DNA]</scope>
    <source>
        <strain evidence="9">ATCC 700848 / DSM 11109 / ASRB2</strain>
    </source>
</reference>
<reference evidence="8 9" key="1">
    <citation type="journal article" date="2011" name="Stand. Genomic Sci.">
        <title>Complete genome sequence of the acetate-degrading sulfate reducer Desulfobacca acetoxidans type strain (ASRB2).</title>
        <authorList>
            <person name="Goker M."/>
            <person name="Teshima H."/>
            <person name="Lapidus A."/>
            <person name="Nolan M."/>
            <person name="Lucas S."/>
            <person name="Hammon N."/>
            <person name="Deshpande S."/>
            <person name="Cheng J.F."/>
            <person name="Tapia R."/>
            <person name="Han C."/>
            <person name="Goodwin L."/>
            <person name="Pitluck S."/>
            <person name="Huntemann M."/>
            <person name="Liolios K."/>
            <person name="Ivanova N."/>
            <person name="Pagani I."/>
            <person name="Mavromatis K."/>
            <person name="Ovchinikova G."/>
            <person name="Pati A."/>
            <person name="Chen A."/>
            <person name="Palaniappan K."/>
            <person name="Land M."/>
            <person name="Hauser L."/>
            <person name="Brambilla E.M."/>
            <person name="Rohde M."/>
            <person name="Spring S."/>
            <person name="Detter J.C."/>
            <person name="Woyke T."/>
            <person name="Bristow J."/>
            <person name="Eisen J.A."/>
            <person name="Markowitz V."/>
            <person name="Hugenholtz P."/>
            <person name="Kyrpides N.C."/>
            <person name="Klenk H.P."/>
        </authorList>
    </citation>
    <scope>NUCLEOTIDE SEQUENCE [LARGE SCALE GENOMIC DNA]</scope>
    <source>
        <strain evidence="9">ATCC 700848 / DSM 11109 / ASRB2</strain>
    </source>
</reference>
<protein>
    <submittedName>
        <fullName evidence="8">Response regulator receiver protein</fullName>
    </submittedName>
</protein>
<dbReference type="Gene3D" id="3.40.50.2300">
    <property type="match status" value="1"/>
</dbReference>
<evidence type="ECO:0000256" key="2">
    <source>
        <dbReference type="ARBA" id="ARBA00023012"/>
    </source>
</evidence>
<sequence>MAKEYILIVDDDPDFVETVSMLLENKGYEVGKAYDALEGENAIKKRRPDLLVLDVMMPKKSGYELCKELKANDWTKDIPIMLLTAVAEAVPSTTYSHYQGMTTEADDYVSKPVDPATLAQAVERLIGA</sequence>
<feature type="domain" description="Response regulatory" evidence="7">
    <location>
        <begin position="5"/>
        <end position="126"/>
    </location>
</feature>
<evidence type="ECO:0000256" key="3">
    <source>
        <dbReference type="ARBA" id="ARBA00023015"/>
    </source>
</evidence>
<keyword evidence="2" id="KW-0902">Two-component regulatory system</keyword>
<dbReference type="RefSeq" id="WP_013705821.1">
    <property type="nucleotide sequence ID" value="NC_015388.1"/>
</dbReference>
<dbReference type="PANTHER" id="PTHR44591:SF3">
    <property type="entry name" value="RESPONSE REGULATORY DOMAIN-CONTAINING PROTEIN"/>
    <property type="match status" value="1"/>
</dbReference>
<feature type="modified residue" description="4-aspartylphosphate" evidence="6">
    <location>
        <position position="54"/>
    </location>
</feature>